<dbReference type="Pfam" id="PF18936">
    <property type="entry name" value="DUF5684"/>
    <property type="match status" value="1"/>
</dbReference>
<protein>
    <recommendedName>
        <fullName evidence="4">Signal peptidase I</fullName>
    </recommendedName>
</protein>
<feature type="transmembrane region" description="Helical" evidence="1">
    <location>
        <begin position="12"/>
        <end position="35"/>
    </location>
</feature>
<keyword evidence="3" id="KW-1185">Reference proteome</keyword>
<keyword evidence="1" id="KW-0472">Membrane</keyword>
<evidence type="ECO:0000313" key="3">
    <source>
        <dbReference type="Proteomes" id="UP000027946"/>
    </source>
</evidence>
<gene>
    <name evidence="2" type="ORF">CLIT_4c01500</name>
</gene>
<dbReference type="EMBL" id="JJMM01000004">
    <property type="protein sequence ID" value="KDR96313.1"/>
    <property type="molecule type" value="Genomic_DNA"/>
</dbReference>
<accession>A0A069RHN9</accession>
<feature type="transmembrane region" description="Helical" evidence="1">
    <location>
        <begin position="47"/>
        <end position="63"/>
    </location>
</feature>
<sequence>MHDFSLLEGFLSFITAGVGLTFMVMMYLVQAFAWYKLSEKAGLSYRWIAFVPVLQFILFFGIIKKNPLWILIAIVPFVNVVAYIYFYYLFYRAFDTPDLLIVLCLVFPPLGGLYMLYMAYFDDVRYVGNR</sequence>
<dbReference type="InterPro" id="IPR043739">
    <property type="entry name" value="DUF5684"/>
</dbReference>
<feature type="transmembrane region" description="Helical" evidence="1">
    <location>
        <begin position="69"/>
        <end position="88"/>
    </location>
</feature>
<dbReference type="Proteomes" id="UP000027946">
    <property type="component" value="Unassembled WGS sequence"/>
</dbReference>
<keyword evidence="1" id="KW-0812">Transmembrane</keyword>
<evidence type="ECO:0000256" key="1">
    <source>
        <dbReference type="SAM" id="Phobius"/>
    </source>
</evidence>
<dbReference type="RefSeq" id="WP_038262118.1">
    <property type="nucleotide sequence ID" value="NZ_JJMM01000004.1"/>
</dbReference>
<dbReference type="STRING" id="1121324.CLIT_4c01500"/>
<reference evidence="2 3" key="1">
    <citation type="submission" date="2014-03" db="EMBL/GenBank/DDBJ databases">
        <title>Genome sequence of Clostridium litorale W6, DSM 5388.</title>
        <authorList>
            <person name="Poehlein A."/>
            <person name="Jagirdar A."/>
            <person name="Khonsari B."/>
            <person name="Chibani C.M."/>
            <person name="Gutierrez Gutierrez D.A."/>
            <person name="Davydova E."/>
            <person name="Alghaithi H.S."/>
            <person name="Nair K.P."/>
            <person name="Dhamotharan K."/>
            <person name="Chandran L."/>
            <person name="G W."/>
            <person name="Daniel R."/>
        </authorList>
    </citation>
    <scope>NUCLEOTIDE SEQUENCE [LARGE SCALE GENOMIC DNA]</scope>
    <source>
        <strain evidence="2 3">W6</strain>
    </source>
</reference>
<keyword evidence="1" id="KW-1133">Transmembrane helix</keyword>
<proteinExistence type="predicted"/>
<dbReference type="OrthoDB" id="1953663at2"/>
<dbReference type="eggNOG" id="ENOG5030TYZ">
    <property type="taxonomic scope" value="Bacteria"/>
</dbReference>
<evidence type="ECO:0000313" key="2">
    <source>
        <dbReference type="EMBL" id="KDR96313.1"/>
    </source>
</evidence>
<evidence type="ECO:0008006" key="4">
    <source>
        <dbReference type="Google" id="ProtNLM"/>
    </source>
</evidence>
<feature type="transmembrane region" description="Helical" evidence="1">
    <location>
        <begin position="100"/>
        <end position="120"/>
    </location>
</feature>
<dbReference type="AlphaFoldDB" id="A0A069RHN9"/>
<organism evidence="2 3">
    <name type="scientific">Peptoclostridium litorale DSM 5388</name>
    <dbReference type="NCBI Taxonomy" id="1121324"/>
    <lineage>
        <taxon>Bacteria</taxon>
        <taxon>Bacillati</taxon>
        <taxon>Bacillota</taxon>
        <taxon>Clostridia</taxon>
        <taxon>Peptostreptococcales</taxon>
        <taxon>Peptoclostridiaceae</taxon>
        <taxon>Peptoclostridium</taxon>
    </lineage>
</organism>
<comment type="caution">
    <text evidence="2">The sequence shown here is derived from an EMBL/GenBank/DDBJ whole genome shotgun (WGS) entry which is preliminary data.</text>
</comment>
<name>A0A069RHN9_PEPLI</name>